<comment type="caution">
    <text evidence="2">The sequence shown here is derived from an EMBL/GenBank/DDBJ whole genome shotgun (WGS) entry which is preliminary data.</text>
</comment>
<dbReference type="PANTHER" id="PTHR30270">
    <property type="entry name" value="THIAMINE-MONOPHOSPHATE KINASE"/>
    <property type="match status" value="1"/>
</dbReference>
<dbReference type="GO" id="GO:0009030">
    <property type="term" value="F:thiamine-phosphate kinase activity"/>
    <property type="evidence" value="ECO:0007669"/>
    <property type="project" value="InterPro"/>
</dbReference>
<dbReference type="InterPro" id="IPR016188">
    <property type="entry name" value="PurM-like_N"/>
</dbReference>
<organism evidence="2">
    <name type="scientific">freshwater metagenome</name>
    <dbReference type="NCBI Taxonomy" id="449393"/>
    <lineage>
        <taxon>unclassified sequences</taxon>
        <taxon>metagenomes</taxon>
        <taxon>ecological metagenomes</taxon>
    </lineage>
</organism>
<dbReference type="SUPFAM" id="SSF56042">
    <property type="entry name" value="PurM C-terminal domain-like"/>
    <property type="match status" value="1"/>
</dbReference>
<dbReference type="PANTHER" id="PTHR30270:SF0">
    <property type="entry name" value="THIAMINE-MONOPHOSPHATE KINASE"/>
    <property type="match status" value="1"/>
</dbReference>
<dbReference type="NCBIfam" id="TIGR01379">
    <property type="entry name" value="thiL"/>
    <property type="match status" value="1"/>
</dbReference>
<dbReference type="InterPro" id="IPR036676">
    <property type="entry name" value="PurM-like_C_sf"/>
</dbReference>
<sequence>MKFNEEQVISEISSIFSPLNQKNPRVIVGIGDDAAVVSTDQHSVITTDMAIEDIHFNRGWSSAYEIGSKITVANLADVYAMGADPRYLVVALTLTGNEDMDWIKGLAQGMADTAAKSDAVVVGGDLSRADKVMISMTAIGASRLHITRAGARVGDSIYLSALPGWSRAGLEILTKNLPESPAYARALSQFKSPHLDPAVMRSFKSAHALCDVSDSLFVQAEQISKASSIGLEIDTKKIEKSDGFADLAALAQTIGCDVWDLVLGGGEDHVLLATGVNLPGISIGRVIEGSGVKVLEMKKAPESWRHFN</sequence>
<evidence type="ECO:0000259" key="1">
    <source>
        <dbReference type="Pfam" id="PF00586"/>
    </source>
</evidence>
<dbReference type="InterPro" id="IPR006283">
    <property type="entry name" value="ThiL-like"/>
</dbReference>
<feature type="domain" description="PurM-like N-terminal" evidence="1">
    <location>
        <begin position="31"/>
        <end position="141"/>
    </location>
</feature>
<dbReference type="EMBL" id="JNSK01000035">
    <property type="protein sequence ID" value="KGA17842.1"/>
    <property type="molecule type" value="Genomic_DNA"/>
</dbReference>
<dbReference type="HAMAP" id="MF_02128">
    <property type="entry name" value="TMP_kinase"/>
    <property type="match status" value="1"/>
</dbReference>
<dbReference type="GO" id="GO:0009228">
    <property type="term" value="P:thiamine biosynthetic process"/>
    <property type="evidence" value="ECO:0007669"/>
    <property type="project" value="InterPro"/>
</dbReference>
<dbReference type="CDD" id="cd02194">
    <property type="entry name" value="ThiL"/>
    <property type="match status" value="1"/>
</dbReference>
<dbReference type="Gene3D" id="3.90.650.10">
    <property type="entry name" value="PurM-like C-terminal domain"/>
    <property type="match status" value="1"/>
</dbReference>
<evidence type="ECO:0000313" key="2">
    <source>
        <dbReference type="EMBL" id="KGA17842.1"/>
    </source>
</evidence>
<dbReference type="InterPro" id="IPR036921">
    <property type="entry name" value="PurM-like_N_sf"/>
</dbReference>
<reference evidence="2" key="1">
    <citation type="submission" date="2014-05" db="EMBL/GenBank/DDBJ databases">
        <title>Key roles for freshwater Actinobacteria revealed by deep metagenomic sequencing.</title>
        <authorList>
            <person name="Ghai R."/>
            <person name="Mizuno C.M."/>
            <person name="Picazo A."/>
            <person name="Camacho A."/>
            <person name="Rodriguez-Valera F."/>
        </authorList>
    </citation>
    <scope>NUCLEOTIDE SEQUENCE</scope>
</reference>
<dbReference type="Gene3D" id="3.30.1330.10">
    <property type="entry name" value="PurM-like, N-terminal domain"/>
    <property type="match status" value="1"/>
</dbReference>
<dbReference type="SUPFAM" id="SSF55326">
    <property type="entry name" value="PurM N-terminal domain-like"/>
    <property type="match status" value="1"/>
</dbReference>
<dbReference type="PIRSF" id="PIRSF005303">
    <property type="entry name" value="Thiam_monoph_kin"/>
    <property type="match status" value="1"/>
</dbReference>
<proteinExistence type="inferred from homology"/>
<dbReference type="AlphaFoldDB" id="A0A094Q380"/>
<dbReference type="Pfam" id="PF00586">
    <property type="entry name" value="AIRS"/>
    <property type="match status" value="1"/>
</dbReference>
<name>A0A094Q380_9ZZZZ</name>
<gene>
    <name evidence="2" type="ORF">GM50_10575</name>
</gene>
<accession>A0A094Q380</accession>
<protein>
    <recommendedName>
        <fullName evidence="1">PurM-like N-terminal domain-containing protein</fullName>
    </recommendedName>
</protein>